<dbReference type="AlphaFoldDB" id="A0A5B7G228"/>
<protein>
    <submittedName>
        <fullName evidence="2">Uncharacterized protein</fullName>
    </submittedName>
</protein>
<gene>
    <name evidence="2" type="ORF">E2C01_045374</name>
</gene>
<evidence type="ECO:0000313" key="2">
    <source>
        <dbReference type="EMBL" id="MPC51525.1"/>
    </source>
</evidence>
<comment type="caution">
    <text evidence="2">The sequence shown here is derived from an EMBL/GenBank/DDBJ whole genome shotgun (WGS) entry which is preliminary data.</text>
</comment>
<evidence type="ECO:0000313" key="3">
    <source>
        <dbReference type="Proteomes" id="UP000324222"/>
    </source>
</evidence>
<dbReference type="EMBL" id="VSRR010010235">
    <property type="protein sequence ID" value="MPC51525.1"/>
    <property type="molecule type" value="Genomic_DNA"/>
</dbReference>
<evidence type="ECO:0000256" key="1">
    <source>
        <dbReference type="SAM" id="MobiDB-lite"/>
    </source>
</evidence>
<accession>A0A5B7G228</accession>
<dbReference type="Proteomes" id="UP000324222">
    <property type="component" value="Unassembled WGS sequence"/>
</dbReference>
<feature type="region of interest" description="Disordered" evidence="1">
    <location>
        <begin position="177"/>
        <end position="200"/>
    </location>
</feature>
<reference evidence="2 3" key="1">
    <citation type="submission" date="2019-05" db="EMBL/GenBank/DDBJ databases">
        <title>Another draft genome of Portunus trituberculatus and its Hox gene families provides insights of decapod evolution.</title>
        <authorList>
            <person name="Jeong J.-H."/>
            <person name="Song I."/>
            <person name="Kim S."/>
            <person name="Choi T."/>
            <person name="Kim D."/>
            <person name="Ryu S."/>
            <person name="Kim W."/>
        </authorList>
    </citation>
    <scope>NUCLEOTIDE SEQUENCE [LARGE SCALE GENOMIC DNA]</scope>
    <source>
        <tissue evidence="2">Muscle</tissue>
    </source>
</reference>
<keyword evidence="3" id="KW-1185">Reference proteome</keyword>
<proteinExistence type="predicted"/>
<name>A0A5B7G228_PORTR</name>
<sequence length="562" mass="59388">MVIFSLHPSLTFFSGKGKRTERKEGEEEEEETSVLVVAVWSRRHPHRAPCPPAAAAAAAAASGGCCRPSAVHRRFQKLGEAALDCMVGYFQVFFVDTLCSGLAAAATPNQTLLDGGLRAKVLAGGAAGATLASGWRRLTQCPIGQNLNQRAPTWRVPRSLRRYPFALILRVCRTGRGARDGAARDPGAAVHTPRRRPGAEEIQNKTECGGARRAARGPLHRRPEVGPYNPCQPTLGLAARAHSFGQSAPVCPPARPCTPGATPRVMEGPSGGEAGKSVVARLGTASNIFSLPCDEAVNQASRCCCCCCCRHCCCCCCCAGFLVTCAQQTLPLVGLVVILSLPCVSVYCFVPLNVMDVFVVTATPASLCRHGGGNKGARGAGAAACSGGGEASTPRGKTIRDRGKKMGEYSHLLPSSLLHHSTTLLQPSTTPLLSLTTPPLLSCYSPLLQFSTATLRFPYHSSTIPLLPSYYSCYPPLHYYSPSPSTTLIYFPHHSNNSQITLFLLSVLLDASRLGDGLTTPISQGAAVNIAFLLLPLTPKISSAGATSRTHHPPRISSGIVV</sequence>
<feature type="region of interest" description="Disordered" evidence="1">
    <location>
        <begin position="205"/>
        <end position="224"/>
    </location>
</feature>
<organism evidence="2 3">
    <name type="scientific">Portunus trituberculatus</name>
    <name type="common">Swimming crab</name>
    <name type="synonym">Neptunus trituberculatus</name>
    <dbReference type="NCBI Taxonomy" id="210409"/>
    <lineage>
        <taxon>Eukaryota</taxon>
        <taxon>Metazoa</taxon>
        <taxon>Ecdysozoa</taxon>
        <taxon>Arthropoda</taxon>
        <taxon>Crustacea</taxon>
        <taxon>Multicrustacea</taxon>
        <taxon>Malacostraca</taxon>
        <taxon>Eumalacostraca</taxon>
        <taxon>Eucarida</taxon>
        <taxon>Decapoda</taxon>
        <taxon>Pleocyemata</taxon>
        <taxon>Brachyura</taxon>
        <taxon>Eubrachyura</taxon>
        <taxon>Portunoidea</taxon>
        <taxon>Portunidae</taxon>
        <taxon>Portuninae</taxon>
        <taxon>Portunus</taxon>
    </lineage>
</organism>